<dbReference type="Proteomes" id="UP000515734">
    <property type="component" value="Chromosome"/>
</dbReference>
<gene>
    <name evidence="2" type="ORF">NIIDNTM18_42760</name>
</gene>
<dbReference type="EMBL" id="AP023287">
    <property type="protein sequence ID" value="BCI54998.1"/>
    <property type="molecule type" value="Genomic_DNA"/>
</dbReference>
<dbReference type="RefSeq" id="WP_185292765.1">
    <property type="nucleotide sequence ID" value="NZ_AP023287.1"/>
</dbReference>
<evidence type="ECO:0000313" key="3">
    <source>
        <dbReference type="Proteomes" id="UP000515734"/>
    </source>
</evidence>
<evidence type="ECO:0000259" key="1">
    <source>
        <dbReference type="Pfam" id="PF02650"/>
    </source>
</evidence>
<name>A0A6S6PG89_9MYCO</name>
<evidence type="ECO:0000313" key="2">
    <source>
        <dbReference type="EMBL" id="BCI54998.1"/>
    </source>
</evidence>
<proteinExistence type="predicted"/>
<feature type="domain" description="Sporulation regulator WhiA C-terminal" evidence="1">
    <location>
        <begin position="71"/>
        <end position="136"/>
    </location>
</feature>
<dbReference type="AlphaFoldDB" id="A0A6S6PG89"/>
<dbReference type="Gene3D" id="1.10.10.60">
    <property type="entry name" value="Homeodomain-like"/>
    <property type="match status" value="1"/>
</dbReference>
<dbReference type="Pfam" id="PF02650">
    <property type="entry name" value="HTH_WhiA"/>
    <property type="match status" value="1"/>
</dbReference>
<accession>A0A6S6PG89</accession>
<reference evidence="2 3" key="1">
    <citation type="submission" date="2020-07" db="EMBL/GenBank/DDBJ databases">
        <title>Complete genome sequence of Mycolicibacterium litorale like strain isolated from cardiac implantable electronic device infection.</title>
        <authorList>
            <person name="Fukano H."/>
            <person name="Miyama H."/>
            <person name="Hoshino Y."/>
        </authorList>
    </citation>
    <scope>NUCLEOTIDE SEQUENCE [LARGE SCALE GENOMIC DNA]</scope>
    <source>
        <strain evidence="2 3">NIIDNTM18</strain>
    </source>
</reference>
<protein>
    <recommendedName>
        <fullName evidence="1">Sporulation regulator WhiA C-terminal domain-containing protein</fullName>
    </recommendedName>
</protein>
<organism evidence="2 3">
    <name type="scientific">Mycolicibacterium litorale</name>
    <dbReference type="NCBI Taxonomy" id="758802"/>
    <lineage>
        <taxon>Bacteria</taxon>
        <taxon>Bacillati</taxon>
        <taxon>Actinomycetota</taxon>
        <taxon>Actinomycetes</taxon>
        <taxon>Mycobacteriales</taxon>
        <taxon>Mycobacteriaceae</taxon>
        <taxon>Mycolicibacterium</taxon>
    </lineage>
</organism>
<dbReference type="InterPro" id="IPR023054">
    <property type="entry name" value="Sporulation_regulator_WhiA_C"/>
</dbReference>
<sequence>MSFDHQKAMAMYLDYANGMSVQDVAKKHNRTVSAVYRIFRSGGYRLEYRASKGTTRTRPFSDKQREVLGRYNQQRSRQAAPIQVDRAMEALEHEKMPPRLRAALELRVKYPDSTLAELAALHDPPLTKSAYWRRLARGFETAEAVW</sequence>